<feature type="transmembrane region" description="Helical" evidence="1">
    <location>
        <begin position="54"/>
        <end position="72"/>
    </location>
</feature>
<feature type="transmembrane region" description="Helical" evidence="1">
    <location>
        <begin position="158"/>
        <end position="180"/>
    </location>
</feature>
<sequence>MVPVNPWSTPDRSIAAFLDVPAKAFAQGMDRIGMPVLADNPDMKRDPASVRYRWRPALILLLTIVNLTWLSISPHPSPLLFMYVQIGLSGWLSGLVYKFAQALGPVFEWDERQQALAGAAREKGLMGALLLTYTGLGVLLWQLLAAAQRRVDFLLPRLATEIILLLTATVIVYQCIRLLYLSWADRSLPDPE</sequence>
<gene>
    <name evidence="2" type="ORF">HLH33_13535</name>
</gene>
<keyword evidence="1" id="KW-1133">Transmembrane helix</keyword>
<feature type="transmembrane region" description="Helical" evidence="1">
    <location>
        <begin position="125"/>
        <end position="146"/>
    </location>
</feature>
<name>A0A7W4I6U6_GLUDI</name>
<dbReference type="EMBL" id="JABEQG010000028">
    <property type="protein sequence ID" value="MBB2157322.1"/>
    <property type="molecule type" value="Genomic_DNA"/>
</dbReference>
<comment type="caution">
    <text evidence="2">The sequence shown here is derived from an EMBL/GenBank/DDBJ whole genome shotgun (WGS) entry which is preliminary data.</text>
</comment>
<reference evidence="2 3" key="1">
    <citation type="submission" date="2020-04" db="EMBL/GenBank/DDBJ databases">
        <title>Description of novel Gluconacetobacter.</title>
        <authorList>
            <person name="Sombolestani A."/>
        </authorList>
    </citation>
    <scope>NUCLEOTIDE SEQUENCE [LARGE SCALE GENOMIC DNA]</scope>
    <source>
        <strain evidence="2 3">LMG 7603</strain>
    </source>
</reference>
<evidence type="ECO:0000313" key="3">
    <source>
        <dbReference type="Proteomes" id="UP000550787"/>
    </source>
</evidence>
<evidence type="ECO:0000313" key="2">
    <source>
        <dbReference type="EMBL" id="MBB2157322.1"/>
    </source>
</evidence>
<evidence type="ECO:0008006" key="4">
    <source>
        <dbReference type="Google" id="ProtNLM"/>
    </source>
</evidence>
<organism evidence="2 3">
    <name type="scientific">Gluconacetobacter diazotrophicus</name>
    <name type="common">Acetobacter diazotrophicus</name>
    <dbReference type="NCBI Taxonomy" id="33996"/>
    <lineage>
        <taxon>Bacteria</taxon>
        <taxon>Pseudomonadati</taxon>
        <taxon>Pseudomonadota</taxon>
        <taxon>Alphaproteobacteria</taxon>
        <taxon>Acetobacterales</taxon>
        <taxon>Acetobacteraceae</taxon>
        <taxon>Gluconacetobacter</taxon>
    </lineage>
</organism>
<feature type="transmembrane region" description="Helical" evidence="1">
    <location>
        <begin position="79"/>
        <end position="100"/>
    </location>
</feature>
<protein>
    <recommendedName>
        <fullName evidence="4">Transmembrane protein</fullName>
    </recommendedName>
</protein>
<proteinExistence type="predicted"/>
<keyword evidence="1" id="KW-0812">Transmembrane</keyword>
<keyword evidence="1" id="KW-0472">Membrane</keyword>
<dbReference type="Proteomes" id="UP000550787">
    <property type="component" value="Unassembled WGS sequence"/>
</dbReference>
<accession>A0A7W4I6U6</accession>
<dbReference type="RefSeq" id="WP_012225644.1">
    <property type="nucleotide sequence ID" value="NZ_JABEQG010000028.1"/>
</dbReference>
<evidence type="ECO:0000256" key="1">
    <source>
        <dbReference type="SAM" id="Phobius"/>
    </source>
</evidence>
<dbReference type="AlphaFoldDB" id="A0A7W4I6U6"/>